<feature type="chain" id="PRO_5046554557" evidence="3">
    <location>
        <begin position="40"/>
        <end position="421"/>
    </location>
</feature>
<organism evidence="6 7">
    <name type="scientific">Neoaquamicrobium sediminum</name>
    <dbReference type="NCBI Taxonomy" id="1849104"/>
    <lineage>
        <taxon>Bacteria</taxon>
        <taxon>Pseudomonadati</taxon>
        <taxon>Pseudomonadota</taxon>
        <taxon>Alphaproteobacteria</taxon>
        <taxon>Hyphomicrobiales</taxon>
        <taxon>Phyllobacteriaceae</taxon>
        <taxon>Neoaquamicrobium</taxon>
    </lineage>
</organism>
<dbReference type="Pfam" id="PF25994">
    <property type="entry name" value="HH_AprE"/>
    <property type="match status" value="1"/>
</dbReference>
<dbReference type="Gene3D" id="3.30.1950.10">
    <property type="entry name" value="wza like domain"/>
    <property type="match status" value="1"/>
</dbReference>
<comment type="caution">
    <text evidence="6">The sequence shown here is derived from an EMBL/GenBank/DDBJ whole genome shotgun (WGS) entry which is preliminary data.</text>
</comment>
<dbReference type="InterPro" id="IPR058781">
    <property type="entry name" value="HH_AprE-like"/>
</dbReference>
<dbReference type="PANTHER" id="PTHR33619:SF3">
    <property type="entry name" value="POLYSACCHARIDE EXPORT PROTEIN GFCE-RELATED"/>
    <property type="match status" value="1"/>
</dbReference>
<keyword evidence="1 3" id="KW-0732">Signal</keyword>
<evidence type="ECO:0000313" key="7">
    <source>
        <dbReference type="Proteomes" id="UP001559025"/>
    </source>
</evidence>
<dbReference type="EMBL" id="JAZHFV010000006">
    <property type="protein sequence ID" value="MEX4008972.1"/>
    <property type="molecule type" value="Genomic_DNA"/>
</dbReference>
<dbReference type="InterPro" id="IPR049712">
    <property type="entry name" value="Poly_export"/>
</dbReference>
<gene>
    <name evidence="6" type="ORF">V1479_16805</name>
</gene>
<protein>
    <submittedName>
        <fullName evidence="6">Polysaccharide biosynthesis/export family protein</fullName>
    </submittedName>
</protein>
<evidence type="ECO:0000259" key="5">
    <source>
        <dbReference type="Pfam" id="PF25994"/>
    </source>
</evidence>
<dbReference type="InterPro" id="IPR003715">
    <property type="entry name" value="Poly_export_N"/>
</dbReference>
<evidence type="ECO:0000259" key="4">
    <source>
        <dbReference type="Pfam" id="PF02563"/>
    </source>
</evidence>
<proteinExistence type="predicted"/>
<dbReference type="PANTHER" id="PTHR33619">
    <property type="entry name" value="POLYSACCHARIDE EXPORT PROTEIN GFCE-RELATED"/>
    <property type="match status" value="1"/>
</dbReference>
<feature type="domain" description="Polysaccharide export protein N-terminal" evidence="4">
    <location>
        <begin position="39"/>
        <end position="109"/>
    </location>
</feature>
<evidence type="ECO:0000256" key="2">
    <source>
        <dbReference type="SAM" id="Coils"/>
    </source>
</evidence>
<keyword evidence="2" id="KW-0175">Coiled coil</keyword>
<feature type="coiled-coil region" evidence="2">
    <location>
        <begin position="307"/>
        <end position="356"/>
    </location>
</feature>
<sequence length="421" mass="45937">MKSTIATKAGQRRFAQRLFATVAGSALLAVTVSSAFGQAANEPYLLGNGDVLAINVFGEEGLSGEFTINDGAIAYPLLGQVVVSGKSTADVADALSRDLAEFVPGLSVAAAVSRYAPVFVLGDVQTPGRYDYRPGMITLELFALGGGLRRAETPLASGSGLQLLGMRQELNDNELQIMGLEAARARHRAELDDGDFIPPEPRKDEPALLAFQRKVNERERDLLTIRNANLEAEGKALLAQEQSFVDEIASITQSIKLHEDEIRLLGEDVAATTQLVERGLTSKSNLRESERRLSATRRDALELNSYLARARQNLLAVQQRREGLKEQRRNEAAAKLQEVELELERKAKREEALLASMVEVAMTADSGAQLQAGVTLSYRILRRTPEGDYEETPVGEREQIRPGDILRAEMVRPVATSANTN</sequence>
<dbReference type="Pfam" id="PF02563">
    <property type="entry name" value="Poly_export"/>
    <property type="match status" value="1"/>
</dbReference>
<keyword evidence="7" id="KW-1185">Reference proteome</keyword>
<evidence type="ECO:0000256" key="3">
    <source>
        <dbReference type="SAM" id="SignalP"/>
    </source>
</evidence>
<name>A0ABV3WWB6_9HYPH</name>
<feature type="signal peptide" evidence="3">
    <location>
        <begin position="1"/>
        <end position="39"/>
    </location>
</feature>
<dbReference type="RefSeq" id="WP_368803958.1">
    <property type="nucleotide sequence ID" value="NZ_JAZHFV010000006.1"/>
</dbReference>
<evidence type="ECO:0000313" key="6">
    <source>
        <dbReference type="EMBL" id="MEX4008972.1"/>
    </source>
</evidence>
<evidence type="ECO:0000256" key="1">
    <source>
        <dbReference type="ARBA" id="ARBA00022729"/>
    </source>
</evidence>
<accession>A0ABV3WWB6</accession>
<dbReference type="Proteomes" id="UP001559025">
    <property type="component" value="Unassembled WGS sequence"/>
</dbReference>
<feature type="domain" description="AprE-like long alpha-helical hairpin" evidence="5">
    <location>
        <begin position="168"/>
        <end position="349"/>
    </location>
</feature>
<reference evidence="6 7" key="1">
    <citation type="submission" date="2024-01" db="EMBL/GenBank/DDBJ databases">
        <title>New evidence supports the origin of RcGTA from prophage.</title>
        <authorList>
            <person name="Xu Y."/>
            <person name="Liu B."/>
            <person name="Chen F."/>
        </authorList>
    </citation>
    <scope>NUCLEOTIDE SEQUENCE [LARGE SCALE GENOMIC DNA]</scope>
    <source>
        <strain evidence="6 7">CBW1107-2</strain>
    </source>
</reference>